<dbReference type="GO" id="GO:0031462">
    <property type="term" value="C:Cul2-RING ubiquitin ligase complex"/>
    <property type="evidence" value="ECO:0007669"/>
    <property type="project" value="TreeGrafter"/>
</dbReference>
<evidence type="ECO:0000313" key="2">
    <source>
        <dbReference type="WBParaSite" id="Csp11.Scaffold629.g12220.t1"/>
    </source>
</evidence>
<sequence>MFVDSLLKLSSKAVAKGLKEGFYKHHNVSLEPPLSDKVFDEVVMITADCSPVLAKETGLKLNLTNFYSNWFIVTHTDMKNLHSHDIRSVALNLNEFSKVPEFIIETDEGEDQLDIFLVLKTCLNENSLQNLKHLDLYYSGDLPDDWVQLIGSLLPNLQSFKCQTVSKEEFELICRSFPNLTRLEINYANSDTLNDTFNLKNLQVFEMIHSTFVSSENLEKLFEIPNLRVLDVSWSEGFFENLLLCDGTFQNLKFIECGGSNITQTQLRDLVARHPSLESIAILETPCDLVDFSDVGIKVMNLGTIESTMHTLHYSLYQHNGYRLSDQTRRCIDRIKTFLEDETIPEGFREDEFLELMMKAYRSYDFNVIDCLVLFIKHMFPGQPIDDVIQNEQSKTPLFVKRRWAAQVVSTYNALFKL</sequence>
<dbReference type="InterPro" id="IPR032675">
    <property type="entry name" value="LRR_dom_sf"/>
</dbReference>
<dbReference type="AlphaFoldDB" id="A0A1I7TVK1"/>
<dbReference type="SUPFAM" id="SSF52047">
    <property type="entry name" value="RNI-like"/>
    <property type="match status" value="1"/>
</dbReference>
<dbReference type="Proteomes" id="UP000095282">
    <property type="component" value="Unplaced"/>
</dbReference>
<protein>
    <submittedName>
        <fullName evidence="2">F-box domain-containing protein</fullName>
    </submittedName>
</protein>
<dbReference type="PANTHER" id="PTHR12904:SF28">
    <property type="entry name" value="ATP SYNTHASE SUBUNIT ALPHA-RELATED"/>
    <property type="match status" value="1"/>
</dbReference>
<dbReference type="PANTHER" id="PTHR12904">
    <property type="match status" value="1"/>
</dbReference>
<organism evidence="1 2">
    <name type="scientific">Caenorhabditis tropicalis</name>
    <dbReference type="NCBI Taxonomy" id="1561998"/>
    <lineage>
        <taxon>Eukaryota</taxon>
        <taxon>Metazoa</taxon>
        <taxon>Ecdysozoa</taxon>
        <taxon>Nematoda</taxon>
        <taxon>Chromadorea</taxon>
        <taxon>Rhabditida</taxon>
        <taxon>Rhabditina</taxon>
        <taxon>Rhabditomorpha</taxon>
        <taxon>Rhabditoidea</taxon>
        <taxon>Rhabditidae</taxon>
        <taxon>Peloderinae</taxon>
        <taxon>Caenorhabditis</taxon>
    </lineage>
</organism>
<dbReference type="eggNOG" id="KOG3665">
    <property type="taxonomic scope" value="Eukaryota"/>
</dbReference>
<proteinExistence type="predicted"/>
<keyword evidence="1" id="KW-1185">Reference proteome</keyword>
<name>A0A1I7TVK1_9PELO</name>
<dbReference type="Gene3D" id="3.80.10.10">
    <property type="entry name" value="Ribonuclease Inhibitor"/>
    <property type="match status" value="1"/>
</dbReference>
<accession>A0A1I7TVK1</accession>
<reference evidence="2" key="1">
    <citation type="submission" date="2016-11" db="UniProtKB">
        <authorList>
            <consortium name="WormBaseParasite"/>
        </authorList>
    </citation>
    <scope>IDENTIFICATION</scope>
</reference>
<evidence type="ECO:0000313" key="1">
    <source>
        <dbReference type="Proteomes" id="UP000095282"/>
    </source>
</evidence>
<dbReference type="InterPro" id="IPR051341">
    <property type="entry name" value="Zyg-11_UBL_adapter"/>
</dbReference>
<dbReference type="WBParaSite" id="Csp11.Scaffold629.g12220.t1">
    <property type="protein sequence ID" value="Csp11.Scaffold629.g12220.t1"/>
    <property type="gene ID" value="Csp11.Scaffold629.g12220"/>
</dbReference>
<dbReference type="STRING" id="1561998.A0A1I7TVK1"/>